<dbReference type="InterPro" id="IPR010976">
    <property type="entry name" value="B-phosphoglucomutase_hydrolase"/>
</dbReference>
<feature type="binding site" evidence="11">
    <location>
        <position position="23"/>
    </location>
    <ligand>
        <name>substrate</name>
    </ligand>
</feature>
<dbReference type="Proteomes" id="UP000295418">
    <property type="component" value="Unassembled WGS sequence"/>
</dbReference>
<evidence type="ECO:0000256" key="7">
    <source>
        <dbReference type="ARBA" id="ARBA00044926"/>
    </source>
</evidence>
<dbReference type="InterPro" id="IPR023214">
    <property type="entry name" value="HAD_sf"/>
</dbReference>
<dbReference type="InterPro" id="IPR006439">
    <property type="entry name" value="HAD-SF_hydro_IA"/>
</dbReference>
<feature type="active site" description="Nucleophile" evidence="10">
    <location>
        <position position="7"/>
    </location>
</feature>
<evidence type="ECO:0000256" key="4">
    <source>
        <dbReference type="ARBA" id="ARBA00022842"/>
    </source>
</evidence>
<dbReference type="CDD" id="cd02598">
    <property type="entry name" value="HAD_BPGM"/>
    <property type="match status" value="1"/>
</dbReference>
<evidence type="ECO:0000256" key="12">
    <source>
        <dbReference type="PIRSR" id="PIRSR610972-3"/>
    </source>
</evidence>
<feature type="binding site" evidence="11">
    <location>
        <begin position="7"/>
        <end position="9"/>
    </location>
    <ligand>
        <name>substrate</name>
    </ligand>
</feature>
<reference evidence="14 15" key="1">
    <citation type="submission" date="2019-03" db="EMBL/GenBank/DDBJ databases">
        <authorList>
            <person name="Kim M.K.M."/>
        </authorList>
    </citation>
    <scope>NUCLEOTIDE SEQUENCE [LARGE SCALE GENOMIC DNA]</scope>
    <source>
        <strain evidence="14 15">18JY21-1</strain>
    </source>
</reference>
<dbReference type="AlphaFoldDB" id="A0A4V2WNT3"/>
<feature type="binding site" evidence="12">
    <location>
        <position position="9"/>
    </location>
    <ligand>
        <name>Mg(2+)</name>
        <dbReference type="ChEBI" id="CHEBI:18420"/>
    </ligand>
</feature>
<dbReference type="SUPFAM" id="SSF56784">
    <property type="entry name" value="HAD-like"/>
    <property type="match status" value="1"/>
</dbReference>
<dbReference type="GO" id="GO:0000287">
    <property type="term" value="F:magnesium ion binding"/>
    <property type="evidence" value="ECO:0007669"/>
    <property type="project" value="InterPro"/>
</dbReference>
<feature type="active site" description="Proton donor/acceptor" evidence="10">
    <location>
        <position position="9"/>
    </location>
</feature>
<dbReference type="GO" id="GO:0005975">
    <property type="term" value="P:carbohydrate metabolic process"/>
    <property type="evidence" value="ECO:0007669"/>
    <property type="project" value="InterPro"/>
</dbReference>
<evidence type="ECO:0000313" key="15">
    <source>
        <dbReference type="Proteomes" id="UP000295418"/>
    </source>
</evidence>
<keyword evidence="2" id="KW-0597">Phosphoprotein</keyword>
<keyword evidence="15" id="KW-1185">Reference proteome</keyword>
<feature type="binding site" evidence="11">
    <location>
        <position position="76"/>
    </location>
    <ligand>
        <name>substrate</name>
    </ligand>
</feature>
<evidence type="ECO:0000256" key="11">
    <source>
        <dbReference type="PIRSR" id="PIRSR610972-2"/>
    </source>
</evidence>
<evidence type="ECO:0000256" key="6">
    <source>
        <dbReference type="ARBA" id="ARBA00023277"/>
    </source>
</evidence>
<dbReference type="SFLD" id="SFLDG01129">
    <property type="entry name" value="C1.5:_HAD__Beta-PGM__Phosphata"/>
    <property type="match status" value="1"/>
</dbReference>
<feature type="site" description="Important for catalytic activity and assists the phosphoryl transfer reaction to Asp8 by balancing charge and orienting the reacting groups" evidence="13">
    <location>
        <position position="145"/>
    </location>
</feature>
<comment type="cofactor">
    <cofactor evidence="12">
        <name>Mg(2+)</name>
        <dbReference type="ChEBI" id="CHEBI:18420"/>
    </cofactor>
    <text evidence="12">Binds 2 magnesium ions per subunit.</text>
</comment>
<keyword evidence="4 12" id="KW-0460">Magnesium</keyword>
<feature type="binding site" evidence="11">
    <location>
        <begin position="114"/>
        <end position="118"/>
    </location>
    <ligand>
        <name>substrate</name>
    </ligand>
</feature>
<dbReference type="SFLD" id="SFLDG01135">
    <property type="entry name" value="C1.5.6:_HAD__Beta-PGM__Phospha"/>
    <property type="match status" value="1"/>
</dbReference>
<feature type="binding site" evidence="12">
    <location>
        <position position="170"/>
    </location>
    <ligand>
        <name>Mg(2+)</name>
        <dbReference type="ChEBI" id="CHEBI:18420"/>
    </ligand>
</feature>
<dbReference type="InterPro" id="IPR036412">
    <property type="entry name" value="HAD-like_sf"/>
</dbReference>
<evidence type="ECO:0000256" key="2">
    <source>
        <dbReference type="ARBA" id="ARBA00022553"/>
    </source>
</evidence>
<dbReference type="InterPro" id="IPR010972">
    <property type="entry name" value="Beta-PGM"/>
</dbReference>
<evidence type="ECO:0000256" key="8">
    <source>
        <dbReference type="ARBA" id="ARBA00044968"/>
    </source>
</evidence>
<evidence type="ECO:0000256" key="3">
    <source>
        <dbReference type="ARBA" id="ARBA00022723"/>
    </source>
</evidence>
<dbReference type="SFLD" id="SFLDS00003">
    <property type="entry name" value="Haloacid_Dehalogenase"/>
    <property type="match status" value="1"/>
</dbReference>
<comment type="caution">
    <text evidence="14">The sequence shown here is derived from an EMBL/GenBank/DDBJ whole genome shotgun (WGS) entry which is preliminary data.</text>
</comment>
<keyword evidence="6" id="KW-0119">Carbohydrate metabolism</keyword>
<dbReference type="NCBIfam" id="TIGR01509">
    <property type="entry name" value="HAD-SF-IA-v3"/>
    <property type="match status" value="1"/>
</dbReference>
<feature type="binding site" evidence="11">
    <location>
        <begin position="42"/>
        <end position="47"/>
    </location>
    <ligand>
        <name>substrate</name>
    </ligand>
</feature>
<gene>
    <name evidence="14" type="primary">pgmB</name>
    <name evidence="14" type="ORF">E0485_13290</name>
</gene>
<dbReference type="OrthoDB" id="9797743at2"/>
<dbReference type="EC" id="5.4.2.6" evidence="8"/>
<dbReference type="EMBL" id="SKFG01000012">
    <property type="protein sequence ID" value="TCZ76672.1"/>
    <property type="molecule type" value="Genomic_DNA"/>
</dbReference>
<sequence length="211" mass="22962">MKAVVFDLDGVITDTAKYHYQAWKNMADKLGIEIDIEFNEQLKGVSRIDSLKRILAHGNQLESYEPAEIERLANEKNEEYKDLIQLVTAADLLPGIESFLKELKAHGIRMAIGSASKNAPAILARLGILQDFDYIVDVSEIVNGKPSPDIFLKAIEGLGVAADEAIGVEDAEAGIEALRSAGIYSIGIGVEGDTTLTSTAELTYELLQKLN</sequence>
<keyword evidence="3 12" id="KW-0479">Metal-binding</keyword>
<dbReference type="PRINTS" id="PR00413">
    <property type="entry name" value="HADHALOGNASE"/>
</dbReference>
<feature type="binding site" evidence="11">
    <location>
        <position position="50"/>
    </location>
    <ligand>
        <name>substrate</name>
    </ligand>
</feature>
<dbReference type="Pfam" id="PF00702">
    <property type="entry name" value="Hydrolase"/>
    <property type="match status" value="1"/>
</dbReference>
<dbReference type="InterPro" id="IPR051600">
    <property type="entry name" value="Beta-PGM-like"/>
</dbReference>
<dbReference type="NCBIfam" id="TIGR02009">
    <property type="entry name" value="PGMB-YQAB-SF"/>
    <property type="match status" value="1"/>
</dbReference>
<dbReference type="NCBIfam" id="TIGR01990">
    <property type="entry name" value="bPGM"/>
    <property type="match status" value="1"/>
</dbReference>
<dbReference type="Gene3D" id="1.10.150.240">
    <property type="entry name" value="Putative phosphatase, domain 2"/>
    <property type="match status" value="1"/>
</dbReference>
<protein>
    <recommendedName>
        <fullName evidence="9">Beta-phosphoglucomutase</fullName>
        <ecNumber evidence="8">5.4.2.6</ecNumber>
    </recommendedName>
</protein>
<organism evidence="14 15">
    <name type="scientific">Paenibacillus albiflavus</name>
    <dbReference type="NCBI Taxonomy" id="2545760"/>
    <lineage>
        <taxon>Bacteria</taxon>
        <taxon>Bacillati</taxon>
        <taxon>Bacillota</taxon>
        <taxon>Bacilli</taxon>
        <taxon>Bacillales</taxon>
        <taxon>Paenibacillaceae</taxon>
        <taxon>Paenibacillus</taxon>
    </lineage>
</organism>
<feature type="binding site" evidence="11">
    <location>
        <position position="145"/>
    </location>
    <ligand>
        <name>substrate</name>
    </ligand>
</feature>
<evidence type="ECO:0000256" key="5">
    <source>
        <dbReference type="ARBA" id="ARBA00023235"/>
    </source>
</evidence>
<dbReference type="InterPro" id="IPR023198">
    <property type="entry name" value="PGP-like_dom2"/>
</dbReference>
<feature type="binding site" evidence="12">
    <location>
        <position position="169"/>
    </location>
    <ligand>
        <name>Mg(2+)</name>
        <dbReference type="ChEBI" id="CHEBI:18420"/>
    </ligand>
</feature>
<comment type="catalytic activity">
    <reaction evidence="7">
        <text>beta-D-glucose 1-phosphate = beta-D-glucose 6-phosphate</text>
        <dbReference type="Rhea" id="RHEA:20113"/>
        <dbReference type="ChEBI" id="CHEBI:57684"/>
        <dbReference type="ChEBI" id="CHEBI:58247"/>
        <dbReference type="EC" id="5.4.2.6"/>
    </reaction>
</comment>
<evidence type="ECO:0000313" key="14">
    <source>
        <dbReference type="EMBL" id="TCZ76672.1"/>
    </source>
</evidence>
<dbReference type="Gene3D" id="3.40.50.1000">
    <property type="entry name" value="HAD superfamily/HAD-like"/>
    <property type="match status" value="1"/>
</dbReference>
<dbReference type="PANTHER" id="PTHR46193">
    <property type="entry name" value="6-PHOSPHOGLUCONATE PHOSPHATASE"/>
    <property type="match status" value="1"/>
</dbReference>
<dbReference type="PANTHER" id="PTHR46193:SF18">
    <property type="entry name" value="HEXITOL PHOSPHATASE B"/>
    <property type="match status" value="1"/>
</dbReference>
<evidence type="ECO:0000256" key="9">
    <source>
        <dbReference type="ARBA" id="ARBA00044991"/>
    </source>
</evidence>
<name>A0A4V2WNT3_9BACL</name>
<evidence type="ECO:0000256" key="13">
    <source>
        <dbReference type="PIRSR" id="PIRSR610972-4"/>
    </source>
</evidence>
<proteinExistence type="inferred from homology"/>
<dbReference type="GO" id="GO:0008801">
    <property type="term" value="F:beta-phosphoglucomutase activity"/>
    <property type="evidence" value="ECO:0007669"/>
    <property type="project" value="UniProtKB-EC"/>
</dbReference>
<evidence type="ECO:0000256" key="10">
    <source>
        <dbReference type="PIRSR" id="PIRSR610972-1"/>
    </source>
</evidence>
<feature type="binding site" evidence="12">
    <location>
        <position position="7"/>
    </location>
    <ligand>
        <name>Mg(2+)</name>
        <dbReference type="ChEBI" id="CHEBI:18420"/>
    </ligand>
</feature>
<keyword evidence="5 14" id="KW-0413">Isomerase</keyword>
<comment type="similarity">
    <text evidence="1">Belongs to the HAD-like hydrolase superfamily. CbbY/CbbZ/Gph/YieH family.</text>
</comment>
<accession>A0A4V2WNT3</accession>
<evidence type="ECO:0000256" key="1">
    <source>
        <dbReference type="ARBA" id="ARBA00006171"/>
    </source>
</evidence>
<feature type="site" description="Important for catalytic activity and assists the phosphoryl transfer reaction to Asp8 by balancing charge and orienting the reacting groups" evidence="13">
    <location>
        <position position="114"/>
    </location>
</feature>